<gene>
    <name evidence="2" type="ORF">BJY16_000545</name>
</gene>
<comment type="caution">
    <text evidence="2">The sequence shown here is derived from an EMBL/GenBank/DDBJ whole genome shotgun (WGS) entry which is preliminary data.</text>
</comment>
<dbReference type="Proteomes" id="UP000546162">
    <property type="component" value="Unassembled WGS sequence"/>
</dbReference>
<keyword evidence="3" id="KW-1185">Reference proteome</keyword>
<evidence type="ECO:0000313" key="3">
    <source>
        <dbReference type="Proteomes" id="UP000546162"/>
    </source>
</evidence>
<sequence>MSDPQLRQNDPDRAGGLISDAQGEFVQQHPGGAFDPRTFRHGGRPADEPVDDSDDAVEPDEAETPRPPMSGERMSSPGREIDKAG</sequence>
<dbReference type="EMBL" id="JACHNB010000001">
    <property type="protein sequence ID" value="MBB4737086.1"/>
    <property type="molecule type" value="Genomic_DNA"/>
</dbReference>
<dbReference type="RefSeq" id="WP_185037543.1">
    <property type="nucleotide sequence ID" value="NZ_BAABFG010000005.1"/>
</dbReference>
<name>A0A7W7M4X2_9ACTN</name>
<feature type="region of interest" description="Disordered" evidence="1">
    <location>
        <begin position="1"/>
        <end position="85"/>
    </location>
</feature>
<proteinExistence type="predicted"/>
<evidence type="ECO:0000313" key="2">
    <source>
        <dbReference type="EMBL" id="MBB4737086.1"/>
    </source>
</evidence>
<organism evidence="2 3">
    <name type="scientific">Actinoplanes octamycinicus</name>
    <dbReference type="NCBI Taxonomy" id="135948"/>
    <lineage>
        <taxon>Bacteria</taxon>
        <taxon>Bacillati</taxon>
        <taxon>Actinomycetota</taxon>
        <taxon>Actinomycetes</taxon>
        <taxon>Micromonosporales</taxon>
        <taxon>Micromonosporaceae</taxon>
        <taxon>Actinoplanes</taxon>
    </lineage>
</organism>
<reference evidence="2 3" key="1">
    <citation type="submission" date="2020-08" db="EMBL/GenBank/DDBJ databases">
        <title>Sequencing the genomes of 1000 actinobacteria strains.</title>
        <authorList>
            <person name="Klenk H.-P."/>
        </authorList>
    </citation>
    <scope>NUCLEOTIDE SEQUENCE [LARGE SCALE GENOMIC DNA]</scope>
    <source>
        <strain evidence="2 3">DSM 45809</strain>
    </source>
</reference>
<evidence type="ECO:0000256" key="1">
    <source>
        <dbReference type="SAM" id="MobiDB-lite"/>
    </source>
</evidence>
<accession>A0A7W7M4X2</accession>
<dbReference type="AlphaFoldDB" id="A0A7W7M4X2"/>
<protein>
    <submittedName>
        <fullName evidence="2">Uncharacterized protein</fullName>
    </submittedName>
</protein>
<feature type="compositionally biased region" description="Acidic residues" evidence="1">
    <location>
        <begin position="48"/>
        <end position="62"/>
    </location>
</feature>